<dbReference type="EMBL" id="MFEJ01000029">
    <property type="protein sequence ID" value="OGE79751.1"/>
    <property type="molecule type" value="Genomic_DNA"/>
</dbReference>
<keyword evidence="1" id="KW-0812">Transmembrane</keyword>
<sequence length="79" mass="9294">MKKNNLTEQIKDITIKILGFFTLCLLIFGIIYTIFIHKDPEPERLSPAEYKRLEKLYQQGAIEEPVPDEGMQYGGKYQW</sequence>
<gene>
    <name evidence="2" type="ORF">A2660_02040</name>
</gene>
<accession>A0A1F5NPZ7</accession>
<reference evidence="2 3" key="1">
    <citation type="journal article" date="2016" name="Nat. Commun.">
        <title>Thousands of microbial genomes shed light on interconnected biogeochemical processes in an aquifer system.</title>
        <authorList>
            <person name="Anantharaman K."/>
            <person name="Brown C.T."/>
            <person name="Hug L.A."/>
            <person name="Sharon I."/>
            <person name="Castelle C.J."/>
            <person name="Probst A.J."/>
            <person name="Thomas B.C."/>
            <person name="Singh A."/>
            <person name="Wilkins M.J."/>
            <person name="Karaoz U."/>
            <person name="Brodie E.L."/>
            <person name="Williams K.H."/>
            <person name="Hubbard S.S."/>
            <person name="Banfield J.F."/>
        </authorList>
    </citation>
    <scope>NUCLEOTIDE SEQUENCE [LARGE SCALE GENOMIC DNA]</scope>
</reference>
<evidence type="ECO:0000313" key="2">
    <source>
        <dbReference type="EMBL" id="OGE79751.1"/>
    </source>
</evidence>
<dbReference type="Proteomes" id="UP000176233">
    <property type="component" value="Unassembled WGS sequence"/>
</dbReference>
<keyword evidence="1" id="KW-1133">Transmembrane helix</keyword>
<protein>
    <submittedName>
        <fullName evidence="2">Uncharacterized protein</fullName>
    </submittedName>
</protein>
<evidence type="ECO:0000313" key="3">
    <source>
        <dbReference type="Proteomes" id="UP000176233"/>
    </source>
</evidence>
<evidence type="ECO:0000256" key="1">
    <source>
        <dbReference type="SAM" id="Phobius"/>
    </source>
</evidence>
<feature type="transmembrane region" description="Helical" evidence="1">
    <location>
        <begin position="13"/>
        <end position="35"/>
    </location>
</feature>
<name>A0A1F5NPZ7_9BACT</name>
<proteinExistence type="predicted"/>
<organism evidence="2 3">
    <name type="scientific">Candidatus Doudnabacteria bacterium RIFCSPHIGHO2_01_FULL_45_18</name>
    <dbReference type="NCBI Taxonomy" id="1817823"/>
    <lineage>
        <taxon>Bacteria</taxon>
        <taxon>Candidatus Doudnaibacteriota</taxon>
    </lineage>
</organism>
<dbReference type="AlphaFoldDB" id="A0A1F5NPZ7"/>
<keyword evidence="1" id="KW-0472">Membrane</keyword>
<comment type="caution">
    <text evidence="2">The sequence shown here is derived from an EMBL/GenBank/DDBJ whole genome shotgun (WGS) entry which is preliminary data.</text>
</comment>